<accession>A0ABD1DRT2</accession>
<feature type="compositionally biased region" description="Low complexity" evidence="1">
    <location>
        <begin position="31"/>
        <end position="44"/>
    </location>
</feature>
<protein>
    <submittedName>
        <fullName evidence="2">Uncharacterized protein</fullName>
    </submittedName>
</protein>
<feature type="non-terminal residue" evidence="2">
    <location>
        <position position="1"/>
    </location>
</feature>
<sequence>CLVFGQTGPRKASKVASSKGSRVGASSEGRLATGTTSETGATSLSNSRQGSVDGLMQRCGLCSIISSLLRRAMCVGSRRGSGESYYQELAETNREAVPLHQPSPNARLDYFICGTDEVWRE</sequence>
<evidence type="ECO:0000256" key="1">
    <source>
        <dbReference type="SAM" id="MobiDB-lite"/>
    </source>
</evidence>
<reference evidence="2 3" key="1">
    <citation type="submission" date="2024-05" db="EMBL/GenBank/DDBJ databases">
        <title>Culex pipiens pipiens assembly and annotation.</title>
        <authorList>
            <person name="Alout H."/>
            <person name="Durand T."/>
        </authorList>
    </citation>
    <scope>NUCLEOTIDE SEQUENCE [LARGE SCALE GENOMIC DNA]</scope>
    <source>
        <strain evidence="2">HA-2024</strain>
        <tissue evidence="2">Whole body</tissue>
    </source>
</reference>
<comment type="caution">
    <text evidence="2">The sequence shown here is derived from an EMBL/GenBank/DDBJ whole genome shotgun (WGS) entry which is preliminary data.</text>
</comment>
<dbReference type="AlphaFoldDB" id="A0ABD1DRT2"/>
<evidence type="ECO:0000313" key="3">
    <source>
        <dbReference type="Proteomes" id="UP001562425"/>
    </source>
</evidence>
<proteinExistence type="predicted"/>
<organism evidence="2 3">
    <name type="scientific">Culex pipiens pipiens</name>
    <name type="common">Northern house mosquito</name>
    <dbReference type="NCBI Taxonomy" id="38569"/>
    <lineage>
        <taxon>Eukaryota</taxon>
        <taxon>Metazoa</taxon>
        <taxon>Ecdysozoa</taxon>
        <taxon>Arthropoda</taxon>
        <taxon>Hexapoda</taxon>
        <taxon>Insecta</taxon>
        <taxon>Pterygota</taxon>
        <taxon>Neoptera</taxon>
        <taxon>Endopterygota</taxon>
        <taxon>Diptera</taxon>
        <taxon>Nematocera</taxon>
        <taxon>Culicoidea</taxon>
        <taxon>Culicidae</taxon>
        <taxon>Culicinae</taxon>
        <taxon>Culicini</taxon>
        <taxon>Culex</taxon>
        <taxon>Culex</taxon>
    </lineage>
</organism>
<dbReference type="Proteomes" id="UP001562425">
    <property type="component" value="Unassembled WGS sequence"/>
</dbReference>
<dbReference type="EMBL" id="JBEHCU010003207">
    <property type="protein sequence ID" value="KAL1402301.1"/>
    <property type="molecule type" value="Genomic_DNA"/>
</dbReference>
<keyword evidence="3" id="KW-1185">Reference proteome</keyword>
<gene>
    <name evidence="2" type="ORF">pipiens_006155</name>
</gene>
<evidence type="ECO:0000313" key="2">
    <source>
        <dbReference type="EMBL" id="KAL1402301.1"/>
    </source>
</evidence>
<name>A0ABD1DRT2_CULPP</name>
<feature type="region of interest" description="Disordered" evidence="1">
    <location>
        <begin position="1"/>
        <end position="52"/>
    </location>
</feature>